<organism evidence="1 2">
    <name type="scientific">Tanacetum coccineum</name>
    <dbReference type="NCBI Taxonomy" id="301880"/>
    <lineage>
        <taxon>Eukaryota</taxon>
        <taxon>Viridiplantae</taxon>
        <taxon>Streptophyta</taxon>
        <taxon>Embryophyta</taxon>
        <taxon>Tracheophyta</taxon>
        <taxon>Spermatophyta</taxon>
        <taxon>Magnoliopsida</taxon>
        <taxon>eudicotyledons</taxon>
        <taxon>Gunneridae</taxon>
        <taxon>Pentapetalae</taxon>
        <taxon>asterids</taxon>
        <taxon>campanulids</taxon>
        <taxon>Asterales</taxon>
        <taxon>Asteraceae</taxon>
        <taxon>Asteroideae</taxon>
        <taxon>Anthemideae</taxon>
        <taxon>Anthemidinae</taxon>
        <taxon>Tanacetum</taxon>
    </lineage>
</organism>
<proteinExistence type="predicted"/>
<comment type="caution">
    <text evidence="1">The sequence shown here is derived from an EMBL/GenBank/DDBJ whole genome shotgun (WGS) entry which is preliminary data.</text>
</comment>
<evidence type="ECO:0000313" key="2">
    <source>
        <dbReference type="Proteomes" id="UP001151760"/>
    </source>
</evidence>
<dbReference type="EMBL" id="BQNB010011903">
    <property type="protein sequence ID" value="GJS96664.1"/>
    <property type="molecule type" value="Genomic_DNA"/>
</dbReference>
<dbReference type="Proteomes" id="UP001151760">
    <property type="component" value="Unassembled WGS sequence"/>
</dbReference>
<protein>
    <submittedName>
        <fullName evidence="1">Uncharacterized protein</fullName>
    </submittedName>
</protein>
<reference evidence="1" key="1">
    <citation type="journal article" date="2022" name="Int. J. Mol. Sci.">
        <title>Draft Genome of Tanacetum Coccineum: Genomic Comparison of Closely Related Tanacetum-Family Plants.</title>
        <authorList>
            <person name="Yamashiro T."/>
            <person name="Shiraishi A."/>
            <person name="Nakayama K."/>
            <person name="Satake H."/>
        </authorList>
    </citation>
    <scope>NUCLEOTIDE SEQUENCE</scope>
</reference>
<accession>A0ABQ5A236</accession>
<sequence length="94" mass="11070">MRDLERDVGYGITDTWDEMPVDMPGAPATDDTELGRRMTKFTTRVRQNTDEIYMRLDDEQSERQLMAGRLNMLYKDRRTHARTARLIEAEARMS</sequence>
<keyword evidence="2" id="KW-1185">Reference proteome</keyword>
<evidence type="ECO:0000313" key="1">
    <source>
        <dbReference type="EMBL" id="GJS96664.1"/>
    </source>
</evidence>
<reference evidence="1" key="2">
    <citation type="submission" date="2022-01" db="EMBL/GenBank/DDBJ databases">
        <authorList>
            <person name="Yamashiro T."/>
            <person name="Shiraishi A."/>
            <person name="Satake H."/>
            <person name="Nakayama K."/>
        </authorList>
    </citation>
    <scope>NUCLEOTIDE SEQUENCE</scope>
</reference>
<name>A0ABQ5A236_9ASTR</name>
<gene>
    <name evidence="1" type="ORF">Tco_0803632</name>
</gene>